<dbReference type="Proteomes" id="UP000694941">
    <property type="component" value="Unplaced"/>
</dbReference>
<name>A0ABM1RYD8_LIMPO</name>
<protein>
    <submittedName>
        <fullName evidence="2">Uncharacterized protein LOC111083939</fullName>
    </submittedName>
</protein>
<proteinExistence type="predicted"/>
<dbReference type="RefSeq" id="XP_022236393.1">
    <property type="nucleotide sequence ID" value="XM_022380685.1"/>
</dbReference>
<evidence type="ECO:0000313" key="1">
    <source>
        <dbReference type="Proteomes" id="UP000694941"/>
    </source>
</evidence>
<sequence>VRLNRFKVKLSASPEKQREEETFSLEEYTTDPLDSVDPDRVIYELTTLTSEVTLHVGRRKSVRTLTITTTVPRTLEATEVLSNGLFESINDIGDRNNLLISDSPSFTVISRTYSTTQHTLRTSLIPVFDGQSTKVHTVTESFVIRKIITAYKTMPPTDILLENDSDFDIPDEIGFSLQSTLLPGVFPLPPSPRQHLLQTSLSRVPGLDNLVPSGDNAPLNLANPLLSLGAALSRNPLAALYLGLQQLNQQVTHLTTITKMSSYVTVETVYNTRVVSIYDGRAVRLRTLSEPLSTTERTLTSVFTTVQPMVNTQALQQQQQFQQLFGSQLRPSLPPQFSIITSSYTTVTTATSTKTRVYTLIYNAFSTKYRTVTSTSFHPTTVTTYSTIKVPVTATSAVGSVPFYG</sequence>
<dbReference type="GeneID" id="111083939"/>
<feature type="non-terminal residue" evidence="2">
    <location>
        <position position="1"/>
    </location>
</feature>
<keyword evidence="1" id="KW-1185">Reference proteome</keyword>
<reference evidence="2" key="1">
    <citation type="submission" date="2025-08" db="UniProtKB">
        <authorList>
            <consortium name="RefSeq"/>
        </authorList>
    </citation>
    <scope>IDENTIFICATION</scope>
    <source>
        <tissue evidence="2">Muscle</tissue>
    </source>
</reference>
<gene>
    <name evidence="2" type="primary">LOC111083939</name>
</gene>
<organism evidence="1 2">
    <name type="scientific">Limulus polyphemus</name>
    <name type="common">Atlantic horseshoe crab</name>
    <dbReference type="NCBI Taxonomy" id="6850"/>
    <lineage>
        <taxon>Eukaryota</taxon>
        <taxon>Metazoa</taxon>
        <taxon>Ecdysozoa</taxon>
        <taxon>Arthropoda</taxon>
        <taxon>Chelicerata</taxon>
        <taxon>Merostomata</taxon>
        <taxon>Xiphosura</taxon>
        <taxon>Limulidae</taxon>
        <taxon>Limulus</taxon>
    </lineage>
</organism>
<evidence type="ECO:0000313" key="2">
    <source>
        <dbReference type="RefSeq" id="XP_022236393.1"/>
    </source>
</evidence>
<accession>A0ABM1RYD8</accession>